<organism evidence="3 4">
    <name type="scientific">Brassica cretica</name>
    <name type="common">Mustard</name>
    <dbReference type="NCBI Taxonomy" id="69181"/>
    <lineage>
        <taxon>Eukaryota</taxon>
        <taxon>Viridiplantae</taxon>
        <taxon>Streptophyta</taxon>
        <taxon>Embryophyta</taxon>
        <taxon>Tracheophyta</taxon>
        <taxon>Spermatophyta</taxon>
        <taxon>Magnoliopsida</taxon>
        <taxon>eudicotyledons</taxon>
        <taxon>Gunneridae</taxon>
        <taxon>Pentapetalae</taxon>
        <taxon>rosids</taxon>
        <taxon>malvids</taxon>
        <taxon>Brassicales</taxon>
        <taxon>Brassicaceae</taxon>
        <taxon>Brassiceae</taxon>
        <taxon>Brassica</taxon>
    </lineage>
</organism>
<comment type="caution">
    <text evidence="3">The sequence shown here is derived from an EMBL/GenBank/DDBJ whole genome shotgun (WGS) entry which is preliminary data.</text>
</comment>
<sequence>MSSNRKRQGINDRGNSRRRVSKKRQKFQISMRYVIFSRPKFYLLVRAITTFVCLLILLILITRIDWEKEAGKAKILTCNTEEEETPQDSRQDRIS</sequence>
<gene>
    <name evidence="3" type="ORF">F2Q68_00029792</name>
</gene>
<proteinExistence type="predicted"/>
<feature type="region of interest" description="Disordered" evidence="1">
    <location>
        <begin position="1"/>
        <end position="25"/>
    </location>
</feature>
<evidence type="ECO:0000313" key="4">
    <source>
        <dbReference type="Proteomes" id="UP000712281"/>
    </source>
</evidence>
<dbReference type="Proteomes" id="UP000712281">
    <property type="component" value="Unassembled WGS sequence"/>
</dbReference>
<dbReference type="AlphaFoldDB" id="A0A8S9G9X7"/>
<keyword evidence="2" id="KW-1133">Transmembrane helix</keyword>
<name>A0A8S9G9X7_BRACR</name>
<protein>
    <submittedName>
        <fullName evidence="3">Uncharacterized protein</fullName>
    </submittedName>
</protein>
<accession>A0A8S9G9X7</accession>
<keyword evidence="2" id="KW-0472">Membrane</keyword>
<feature type="compositionally biased region" description="Basic residues" evidence="1">
    <location>
        <begin position="16"/>
        <end position="25"/>
    </location>
</feature>
<evidence type="ECO:0000313" key="3">
    <source>
        <dbReference type="EMBL" id="KAF2540012.1"/>
    </source>
</evidence>
<dbReference type="EMBL" id="QGKW02002005">
    <property type="protein sequence ID" value="KAF2540012.1"/>
    <property type="molecule type" value="Genomic_DNA"/>
</dbReference>
<evidence type="ECO:0000256" key="1">
    <source>
        <dbReference type="SAM" id="MobiDB-lite"/>
    </source>
</evidence>
<reference evidence="3" key="1">
    <citation type="submission" date="2019-12" db="EMBL/GenBank/DDBJ databases">
        <title>Genome sequencing and annotation of Brassica cretica.</title>
        <authorList>
            <person name="Studholme D.J."/>
            <person name="Sarris P.F."/>
        </authorList>
    </citation>
    <scope>NUCLEOTIDE SEQUENCE</scope>
    <source>
        <strain evidence="3">PFS-001/15</strain>
        <tissue evidence="3">Leaf</tissue>
    </source>
</reference>
<feature type="transmembrane region" description="Helical" evidence="2">
    <location>
        <begin position="41"/>
        <end position="61"/>
    </location>
</feature>
<evidence type="ECO:0000256" key="2">
    <source>
        <dbReference type="SAM" id="Phobius"/>
    </source>
</evidence>
<keyword evidence="2" id="KW-0812">Transmembrane</keyword>